<evidence type="ECO:0000313" key="2">
    <source>
        <dbReference type="EMBL" id="VFR76825.1"/>
    </source>
</evidence>
<dbReference type="EMBL" id="CAADIC010000002">
    <property type="protein sequence ID" value="VFR22500.1"/>
    <property type="molecule type" value="Genomic_DNA"/>
</dbReference>
<organism evidence="1">
    <name type="scientific">plant metagenome</name>
    <dbReference type="NCBI Taxonomy" id="1297885"/>
    <lineage>
        <taxon>unclassified sequences</taxon>
        <taxon>metagenomes</taxon>
        <taxon>organismal metagenomes</taxon>
    </lineage>
</organism>
<dbReference type="EMBL" id="CAADIJ010000020">
    <property type="protein sequence ID" value="VFR76825.1"/>
    <property type="molecule type" value="Genomic_DNA"/>
</dbReference>
<protein>
    <submittedName>
        <fullName evidence="1">Uncharacterized protein</fullName>
    </submittedName>
</protein>
<name>A0A484PCQ8_9ZZZZ</name>
<evidence type="ECO:0000313" key="1">
    <source>
        <dbReference type="EMBL" id="VFR22500.1"/>
    </source>
</evidence>
<evidence type="ECO:0000313" key="3">
    <source>
        <dbReference type="EMBL" id="VFR85028.1"/>
    </source>
</evidence>
<dbReference type="EMBL" id="CAADIL010000034">
    <property type="protein sequence ID" value="VFR85028.1"/>
    <property type="molecule type" value="Genomic_DNA"/>
</dbReference>
<reference evidence="1" key="1">
    <citation type="submission" date="2019-03" db="EMBL/GenBank/DDBJ databases">
        <authorList>
            <person name="Danneels B."/>
        </authorList>
    </citation>
    <scope>NUCLEOTIDE SEQUENCE</scope>
</reference>
<proteinExistence type="predicted"/>
<accession>A0A484PCQ8</accession>
<sequence length="40" mass="4059">MSLRKSSLPHQAETGLSLLGGLLVLAVIGIAVAVAAQFLI</sequence>
<dbReference type="AlphaFoldDB" id="A0A484PCQ8"/>
<gene>
    <name evidence="1" type="ORF">ANDA3_2042</name>
    <name evidence="3" type="ORF">DAR2_1910</name>
    <name evidence="2" type="ORF">DAR3_1908</name>
</gene>